<sequence length="172" mass="19673">MCRDEQLFSSYYEEIWRNIPSGVEESSGVEEGTEVGDCSGVEQPVQEEANVRVGTPNVTNSYKRQKFSQVVDKDQEGRNVRADQSEMLFDLGDGTLHDDISSDEEDEQESYAQWKWFLEILQQDLDLSTNAPRYVFMSDQQKGLDNAIAEIFPQNVGKMDITEEAAKMTQRR</sequence>
<dbReference type="EMBL" id="JBEAFC010000001">
    <property type="protein sequence ID" value="KAL1568560.1"/>
    <property type="molecule type" value="Genomic_DNA"/>
</dbReference>
<evidence type="ECO:0000313" key="2">
    <source>
        <dbReference type="EMBL" id="KAL1568560.1"/>
    </source>
</evidence>
<evidence type="ECO:0000313" key="3">
    <source>
        <dbReference type="Proteomes" id="UP001567538"/>
    </source>
</evidence>
<dbReference type="Proteomes" id="UP001567538">
    <property type="component" value="Unassembled WGS sequence"/>
</dbReference>
<organism evidence="2 3">
    <name type="scientific">Salvia divinorum</name>
    <name type="common">Maria pastora</name>
    <name type="synonym">Diviner's sage</name>
    <dbReference type="NCBI Taxonomy" id="28513"/>
    <lineage>
        <taxon>Eukaryota</taxon>
        <taxon>Viridiplantae</taxon>
        <taxon>Streptophyta</taxon>
        <taxon>Embryophyta</taxon>
        <taxon>Tracheophyta</taxon>
        <taxon>Spermatophyta</taxon>
        <taxon>Magnoliopsida</taxon>
        <taxon>eudicotyledons</taxon>
        <taxon>Gunneridae</taxon>
        <taxon>Pentapetalae</taxon>
        <taxon>asterids</taxon>
        <taxon>lamiids</taxon>
        <taxon>Lamiales</taxon>
        <taxon>Lamiaceae</taxon>
        <taxon>Nepetoideae</taxon>
        <taxon>Mentheae</taxon>
        <taxon>Salviinae</taxon>
        <taxon>Salvia</taxon>
        <taxon>Salvia subgen. Calosphace</taxon>
    </lineage>
</organism>
<protein>
    <submittedName>
        <fullName evidence="2">Uncharacterized protein</fullName>
    </submittedName>
</protein>
<evidence type="ECO:0000256" key="1">
    <source>
        <dbReference type="SAM" id="MobiDB-lite"/>
    </source>
</evidence>
<dbReference type="AlphaFoldDB" id="A0ABD1IIM2"/>
<gene>
    <name evidence="2" type="ORF">AAHA92_00164</name>
</gene>
<proteinExistence type="predicted"/>
<comment type="caution">
    <text evidence="2">The sequence shown here is derived from an EMBL/GenBank/DDBJ whole genome shotgun (WGS) entry which is preliminary data.</text>
</comment>
<feature type="region of interest" description="Disordered" evidence="1">
    <location>
        <begin position="24"/>
        <end position="45"/>
    </location>
</feature>
<reference evidence="2 3" key="1">
    <citation type="submission" date="2024-06" db="EMBL/GenBank/DDBJ databases">
        <title>A chromosome level genome sequence of Diviner's sage (Salvia divinorum).</title>
        <authorList>
            <person name="Ford S.A."/>
            <person name="Ro D.-K."/>
            <person name="Ness R.W."/>
            <person name="Phillips M.A."/>
        </authorList>
    </citation>
    <scope>NUCLEOTIDE SEQUENCE [LARGE SCALE GENOMIC DNA]</scope>
    <source>
        <strain evidence="2">SAF-2024a</strain>
        <tissue evidence="2">Leaf</tissue>
    </source>
</reference>
<accession>A0ABD1IIM2</accession>
<name>A0ABD1IIM2_SALDI</name>
<keyword evidence="3" id="KW-1185">Reference proteome</keyword>